<reference evidence="2 3" key="1">
    <citation type="submission" date="2014-04" db="EMBL/GenBank/DDBJ databases">
        <authorList>
            <consortium name="DOE Joint Genome Institute"/>
            <person name="Kuo A."/>
            <person name="Kohler A."/>
            <person name="Nagy L.G."/>
            <person name="Floudas D."/>
            <person name="Copeland A."/>
            <person name="Barry K.W."/>
            <person name="Cichocki N."/>
            <person name="Veneault-Fourrey C."/>
            <person name="LaButti K."/>
            <person name="Lindquist E.A."/>
            <person name="Lipzen A."/>
            <person name="Lundell T."/>
            <person name="Morin E."/>
            <person name="Murat C."/>
            <person name="Sun H."/>
            <person name="Tunlid A."/>
            <person name="Henrissat B."/>
            <person name="Grigoriev I.V."/>
            <person name="Hibbett D.S."/>
            <person name="Martin F."/>
            <person name="Nordberg H.P."/>
            <person name="Cantor M.N."/>
            <person name="Hua S.X."/>
        </authorList>
    </citation>
    <scope>NUCLEOTIDE SEQUENCE [LARGE SCALE GENOMIC DNA]</scope>
    <source>
        <strain evidence="2 3">LaAM-08-1</strain>
    </source>
</reference>
<dbReference type="HOGENOM" id="CLU_2413584_0_0_1"/>
<keyword evidence="1" id="KW-0732">Signal</keyword>
<dbReference type="Proteomes" id="UP000054477">
    <property type="component" value="Unassembled WGS sequence"/>
</dbReference>
<proteinExistence type="predicted"/>
<accession>A0A0C9XX95</accession>
<evidence type="ECO:0008006" key="4">
    <source>
        <dbReference type="Google" id="ProtNLM"/>
    </source>
</evidence>
<organism evidence="2 3">
    <name type="scientific">Laccaria amethystina LaAM-08-1</name>
    <dbReference type="NCBI Taxonomy" id="1095629"/>
    <lineage>
        <taxon>Eukaryota</taxon>
        <taxon>Fungi</taxon>
        <taxon>Dikarya</taxon>
        <taxon>Basidiomycota</taxon>
        <taxon>Agaricomycotina</taxon>
        <taxon>Agaricomycetes</taxon>
        <taxon>Agaricomycetidae</taxon>
        <taxon>Agaricales</taxon>
        <taxon>Agaricineae</taxon>
        <taxon>Hydnangiaceae</taxon>
        <taxon>Laccaria</taxon>
    </lineage>
</organism>
<dbReference type="OrthoDB" id="10624907at2759"/>
<evidence type="ECO:0000313" key="2">
    <source>
        <dbReference type="EMBL" id="KIK09606.1"/>
    </source>
</evidence>
<keyword evidence="3" id="KW-1185">Reference proteome</keyword>
<dbReference type="EMBL" id="KN838538">
    <property type="protein sequence ID" value="KIK09606.1"/>
    <property type="molecule type" value="Genomic_DNA"/>
</dbReference>
<sequence length="92" mass="10394">MVGQALCLFLMTSVEVALTLGENRHYEDFGLACTLLKVSWPEPSPLLLLKVTSDAEQMSCADTMLQVEQRQGLPRGRIKDPRMNQRRLEFNG</sequence>
<feature type="chain" id="PRO_5002206150" description="Secreted protein" evidence="1">
    <location>
        <begin position="22"/>
        <end position="92"/>
    </location>
</feature>
<feature type="signal peptide" evidence="1">
    <location>
        <begin position="1"/>
        <end position="21"/>
    </location>
</feature>
<reference evidence="3" key="2">
    <citation type="submission" date="2015-01" db="EMBL/GenBank/DDBJ databases">
        <title>Evolutionary Origins and Diversification of the Mycorrhizal Mutualists.</title>
        <authorList>
            <consortium name="DOE Joint Genome Institute"/>
            <consortium name="Mycorrhizal Genomics Consortium"/>
            <person name="Kohler A."/>
            <person name="Kuo A."/>
            <person name="Nagy L.G."/>
            <person name="Floudas D."/>
            <person name="Copeland A."/>
            <person name="Barry K.W."/>
            <person name="Cichocki N."/>
            <person name="Veneault-Fourrey C."/>
            <person name="LaButti K."/>
            <person name="Lindquist E.A."/>
            <person name="Lipzen A."/>
            <person name="Lundell T."/>
            <person name="Morin E."/>
            <person name="Murat C."/>
            <person name="Riley R."/>
            <person name="Ohm R."/>
            <person name="Sun H."/>
            <person name="Tunlid A."/>
            <person name="Henrissat B."/>
            <person name="Grigoriev I.V."/>
            <person name="Hibbett D.S."/>
            <person name="Martin F."/>
        </authorList>
    </citation>
    <scope>NUCLEOTIDE SEQUENCE [LARGE SCALE GENOMIC DNA]</scope>
    <source>
        <strain evidence="3">LaAM-08-1</strain>
    </source>
</reference>
<dbReference type="AlphaFoldDB" id="A0A0C9XX95"/>
<gene>
    <name evidence="2" type="ORF">K443DRAFT_671503</name>
</gene>
<evidence type="ECO:0000256" key="1">
    <source>
        <dbReference type="SAM" id="SignalP"/>
    </source>
</evidence>
<evidence type="ECO:0000313" key="3">
    <source>
        <dbReference type="Proteomes" id="UP000054477"/>
    </source>
</evidence>
<protein>
    <recommendedName>
        <fullName evidence="4">Secreted protein</fullName>
    </recommendedName>
</protein>
<name>A0A0C9XX95_9AGAR</name>